<dbReference type="Proteomes" id="UP000201613">
    <property type="component" value="Unassembled WGS sequence"/>
</dbReference>
<dbReference type="AlphaFoldDB" id="A0A238LJZ7"/>
<dbReference type="RefSeq" id="WP_093994126.1">
    <property type="nucleotide sequence ID" value="NZ_FXZK01000015.1"/>
</dbReference>
<protein>
    <submittedName>
        <fullName evidence="1">Uncharacterized protein</fullName>
    </submittedName>
</protein>
<dbReference type="OrthoDB" id="7374566at2"/>
<gene>
    <name evidence="1" type="ORF">LOM8899_04125</name>
</gene>
<proteinExistence type="predicted"/>
<sequence>MEQQRARDSFGETIEGLLADLPDTQQDAIKAELEFLSTLANQNGMDGAEQVCAGQGIELEGLEGVEDVLLMLATHHTRMIDRVHVQASFLHRNGGKQWARFQFPDDGEPWALDKQSARDGFLAETLAILKLPAHRKSEADWFQSIRFDPATDRETELTQATIYVEDRAESELAFSDTSLERQTVQKVLEVGIACDPRERIVEICAKGGAKVRDQYLKSFSKHFAPNTKPPVEVPRRDVRLEALRHSPDLKTLPADGIARVEVSSMSFRSSDGALLMAEKRGENETLHAFLERRFGSSSPLRASGWQIVAATLRIFMASNDEKPGRTLTVTLRMPNSTSVPNKTGTQRQFVYDLLERWGLLAPPPSRNDLLELVE</sequence>
<organism evidence="1 2">
    <name type="scientific">Flavimaricola marinus</name>
    <dbReference type="NCBI Taxonomy" id="1819565"/>
    <lineage>
        <taxon>Bacteria</taxon>
        <taxon>Pseudomonadati</taxon>
        <taxon>Pseudomonadota</taxon>
        <taxon>Alphaproteobacteria</taxon>
        <taxon>Rhodobacterales</taxon>
        <taxon>Paracoccaceae</taxon>
        <taxon>Flavimaricola</taxon>
    </lineage>
</organism>
<evidence type="ECO:0000313" key="1">
    <source>
        <dbReference type="EMBL" id="SMY09952.1"/>
    </source>
</evidence>
<evidence type="ECO:0000313" key="2">
    <source>
        <dbReference type="Proteomes" id="UP000201613"/>
    </source>
</evidence>
<keyword evidence="2" id="KW-1185">Reference proteome</keyword>
<dbReference type="EMBL" id="FXZK01000015">
    <property type="protein sequence ID" value="SMY09952.1"/>
    <property type="molecule type" value="Genomic_DNA"/>
</dbReference>
<reference evidence="1 2" key="1">
    <citation type="submission" date="2017-05" db="EMBL/GenBank/DDBJ databases">
        <authorList>
            <person name="Song R."/>
            <person name="Chenine A.L."/>
            <person name="Ruprecht R.M."/>
        </authorList>
    </citation>
    <scope>NUCLEOTIDE SEQUENCE [LARGE SCALE GENOMIC DNA]</scope>
    <source>
        <strain evidence="1 2">CECT 8899</strain>
    </source>
</reference>
<accession>A0A238LJZ7</accession>
<name>A0A238LJZ7_9RHOB</name>